<gene>
    <name evidence="1" type="ORF">TWF694_004926</name>
</gene>
<evidence type="ECO:0000313" key="2">
    <source>
        <dbReference type="Proteomes" id="UP001365542"/>
    </source>
</evidence>
<keyword evidence="2" id="KW-1185">Reference proteome</keyword>
<comment type="caution">
    <text evidence="1">The sequence shown here is derived from an EMBL/GenBank/DDBJ whole genome shotgun (WGS) entry which is preliminary data.</text>
</comment>
<organism evidence="1 2">
    <name type="scientific">Orbilia ellipsospora</name>
    <dbReference type="NCBI Taxonomy" id="2528407"/>
    <lineage>
        <taxon>Eukaryota</taxon>
        <taxon>Fungi</taxon>
        <taxon>Dikarya</taxon>
        <taxon>Ascomycota</taxon>
        <taxon>Pezizomycotina</taxon>
        <taxon>Orbiliomycetes</taxon>
        <taxon>Orbiliales</taxon>
        <taxon>Orbiliaceae</taxon>
        <taxon>Orbilia</taxon>
    </lineage>
</organism>
<name>A0AAV9WV36_9PEZI</name>
<dbReference type="EMBL" id="JAVHJO010000016">
    <property type="protein sequence ID" value="KAK6526328.1"/>
    <property type="molecule type" value="Genomic_DNA"/>
</dbReference>
<accession>A0AAV9WV36</accession>
<reference evidence="1 2" key="1">
    <citation type="submission" date="2019-10" db="EMBL/GenBank/DDBJ databases">
        <authorList>
            <person name="Palmer J.M."/>
        </authorList>
    </citation>
    <scope>NUCLEOTIDE SEQUENCE [LARGE SCALE GENOMIC DNA]</scope>
    <source>
        <strain evidence="1 2">TWF694</strain>
    </source>
</reference>
<protein>
    <submittedName>
        <fullName evidence="1">Uncharacterized protein</fullName>
    </submittedName>
</protein>
<sequence length="100" mass="11914">MMAEEKEKEEEWCSGGWEMDAGKGEEEVILFAKDRLQLVDEESKIGEVEILTERHIERVELDVKKNNKVSVHGILSKRWRRREEGQRKLRGNRAAIYFYY</sequence>
<dbReference type="AlphaFoldDB" id="A0AAV9WV36"/>
<proteinExistence type="predicted"/>
<evidence type="ECO:0000313" key="1">
    <source>
        <dbReference type="EMBL" id="KAK6526328.1"/>
    </source>
</evidence>
<dbReference type="Proteomes" id="UP001365542">
    <property type="component" value="Unassembled WGS sequence"/>
</dbReference>